<dbReference type="InterPro" id="IPR025420">
    <property type="entry name" value="DUF4143"/>
</dbReference>
<dbReference type="Gene3D" id="3.40.50.300">
    <property type="entry name" value="P-loop containing nucleotide triphosphate hydrolases"/>
    <property type="match status" value="1"/>
</dbReference>
<evidence type="ECO:0000313" key="2">
    <source>
        <dbReference type="EMBL" id="PIP16773.1"/>
    </source>
</evidence>
<dbReference type="InterPro" id="IPR027417">
    <property type="entry name" value="P-loop_NTPase"/>
</dbReference>
<dbReference type="Pfam" id="PF13173">
    <property type="entry name" value="AAA_14"/>
    <property type="match status" value="1"/>
</dbReference>
<dbReference type="InterPro" id="IPR003593">
    <property type="entry name" value="AAA+_ATPase"/>
</dbReference>
<accession>A0A2G9YDH4</accession>
<evidence type="ECO:0000259" key="1">
    <source>
        <dbReference type="SMART" id="SM00382"/>
    </source>
</evidence>
<dbReference type="SMART" id="SM00382">
    <property type="entry name" value="AAA"/>
    <property type="match status" value="1"/>
</dbReference>
<comment type="caution">
    <text evidence="2">The sequence shown here is derived from an EMBL/GenBank/DDBJ whole genome shotgun (WGS) entry which is preliminary data.</text>
</comment>
<dbReference type="Pfam" id="PF13635">
    <property type="entry name" value="DUF4143"/>
    <property type="match status" value="1"/>
</dbReference>
<dbReference type="InterPro" id="IPR041682">
    <property type="entry name" value="AAA_14"/>
</dbReference>
<feature type="domain" description="AAA+ ATPase" evidence="1">
    <location>
        <begin position="39"/>
        <end position="166"/>
    </location>
</feature>
<dbReference type="Proteomes" id="UP000230392">
    <property type="component" value="Unassembled WGS sequence"/>
</dbReference>
<reference evidence="2 3" key="1">
    <citation type="submission" date="2017-09" db="EMBL/GenBank/DDBJ databases">
        <title>Depth-based differentiation of microbial function through sediment-hosted aquifers and enrichment of novel symbionts in the deep terrestrial subsurface.</title>
        <authorList>
            <person name="Probst A.J."/>
            <person name="Ladd B."/>
            <person name="Jarett J.K."/>
            <person name="Geller-Mcgrath D.E."/>
            <person name="Sieber C.M."/>
            <person name="Emerson J.B."/>
            <person name="Anantharaman K."/>
            <person name="Thomas B.C."/>
            <person name="Malmstrom R."/>
            <person name="Stieglmeier M."/>
            <person name="Klingl A."/>
            <person name="Woyke T."/>
            <person name="Ryan C.M."/>
            <person name="Banfield J.F."/>
        </authorList>
    </citation>
    <scope>NUCLEOTIDE SEQUENCE [LARGE SCALE GENOMIC DNA]</scope>
    <source>
        <strain evidence="2">CG23_combo_of_CG06-09_8_20_14_all_48_7</strain>
    </source>
</reference>
<dbReference type="SUPFAM" id="SSF52540">
    <property type="entry name" value="P-loop containing nucleoside triphosphate hydrolases"/>
    <property type="match status" value="1"/>
</dbReference>
<evidence type="ECO:0000313" key="3">
    <source>
        <dbReference type="Proteomes" id="UP000230392"/>
    </source>
</evidence>
<dbReference type="PANTHER" id="PTHR33295">
    <property type="entry name" value="ATPASE"/>
    <property type="match status" value="1"/>
</dbReference>
<name>A0A2G9YDH4_9BACT</name>
<sequence>MEKGRIIEVLSKWNFWKNDLDVGIPRQEYLRKILNFIKTDKVISVVGARRTGKSTLIKQIIKSLIQEGVNRNGTLMINFEEPEFENTDLKLLDKIYQAYREIIQPVQKPFLFLDEIQNVSGWERFVRSLNERKESFITISGSSSKLLSSELSTVLTGRQLYFDIFPLSFKEFLAFKGIGPEDEKDLLLNSLPVKKALREYLEFGGFPEVVLNQNPEFKIRVNRSYYEDIINKDIIQRFRIKKIEQMRALARFYLTNISSLMNFHKAGEFIKTPVETIRRFSSYLEAANLVFFIKRFSFSVKEQENSPRKVYSIDTGISNSIGFRFSYNWGKLLENVVAIELKRRQSENPMLEFYYWKDPLGKEVDFLVKENWEIKELIQVCLDISDQETKKREINSLKKAMKNLKIKESTVITEDYEGEDKKITYIPLWKWLYKR</sequence>
<gene>
    <name evidence="2" type="ORF">COX46_00180</name>
</gene>
<organism evidence="2 3">
    <name type="scientific">bacterium (Candidatus Ratteibacteria) CG23_combo_of_CG06-09_8_20_14_all_48_7</name>
    <dbReference type="NCBI Taxonomy" id="2014292"/>
    <lineage>
        <taxon>Bacteria</taxon>
        <taxon>Candidatus Ratteibacteria</taxon>
    </lineage>
</organism>
<dbReference type="EMBL" id="PCRF01000007">
    <property type="protein sequence ID" value="PIP16773.1"/>
    <property type="molecule type" value="Genomic_DNA"/>
</dbReference>
<dbReference type="AlphaFoldDB" id="A0A2G9YDH4"/>
<protein>
    <submittedName>
        <fullName evidence="2">ATPase</fullName>
    </submittedName>
</protein>
<proteinExistence type="predicted"/>
<dbReference type="PANTHER" id="PTHR33295:SF19">
    <property type="entry name" value="ARCHAEAL ATPASE"/>
    <property type="match status" value="1"/>
</dbReference>